<evidence type="ECO:0000313" key="1">
    <source>
        <dbReference type="EMBL" id="KAJ0042055.1"/>
    </source>
</evidence>
<evidence type="ECO:0000313" key="2">
    <source>
        <dbReference type="Proteomes" id="UP001163603"/>
    </source>
</evidence>
<accession>A0ACC0YW80</accession>
<reference evidence="2" key="1">
    <citation type="journal article" date="2023" name="G3 (Bethesda)">
        <title>Genome assembly and association tests identify interacting loci associated with vigor, precocity, and sex in interspecific pistachio rootstocks.</title>
        <authorList>
            <person name="Palmer W."/>
            <person name="Jacygrad E."/>
            <person name="Sagayaradj S."/>
            <person name="Cavanaugh K."/>
            <person name="Han R."/>
            <person name="Bertier L."/>
            <person name="Beede B."/>
            <person name="Kafkas S."/>
            <person name="Golino D."/>
            <person name="Preece J."/>
            <person name="Michelmore R."/>
        </authorList>
    </citation>
    <scope>NUCLEOTIDE SEQUENCE [LARGE SCALE GENOMIC DNA]</scope>
</reference>
<protein>
    <submittedName>
        <fullName evidence="1">Uncharacterized protein</fullName>
    </submittedName>
</protein>
<proteinExistence type="predicted"/>
<comment type="caution">
    <text evidence="1">The sequence shown here is derived from an EMBL/GenBank/DDBJ whole genome shotgun (WGS) entry which is preliminary data.</text>
</comment>
<organism evidence="1 2">
    <name type="scientific">Pistacia integerrima</name>
    <dbReference type="NCBI Taxonomy" id="434235"/>
    <lineage>
        <taxon>Eukaryota</taxon>
        <taxon>Viridiplantae</taxon>
        <taxon>Streptophyta</taxon>
        <taxon>Embryophyta</taxon>
        <taxon>Tracheophyta</taxon>
        <taxon>Spermatophyta</taxon>
        <taxon>Magnoliopsida</taxon>
        <taxon>eudicotyledons</taxon>
        <taxon>Gunneridae</taxon>
        <taxon>Pentapetalae</taxon>
        <taxon>rosids</taxon>
        <taxon>malvids</taxon>
        <taxon>Sapindales</taxon>
        <taxon>Anacardiaceae</taxon>
        <taxon>Pistacia</taxon>
    </lineage>
</organism>
<dbReference type="Proteomes" id="UP001163603">
    <property type="component" value="Chromosome 4"/>
</dbReference>
<keyword evidence="2" id="KW-1185">Reference proteome</keyword>
<sequence length="518" mass="59150">MGLFLFSTMFNLTVIGFLLFMFLRVLFSCWILPVLVYQKIKRSGFRGPTPIFPLGNISEMKNKKKNRSNSSVGCSRISHDIHSTVFPYFARWQQSYGKVFIYWLGAEPFLYIADPEFLKKLSAGVTGKSWGKPTVFKKDRKPMFGDGLVMVEGEEWVRLRHVITPAFSWANLKPMISLMVESASKMLDRWISLINSGNQEIDVEREIITTAGEIIVKTSFGISYEDGSEVLKKLSDMQVALFKYNRYVGVPFSNFMNPKRNLEAIKLGKEIDSLLLLIIAARKNSCNQHPSKDLLGLLLEANNVDDPRGKTLNSRELIDQCKTFFFGGQETTALALSWSLLLLAMNPDWQNQLREEIREVIGDKEVHFDLLAGLKKMGWVMNEVLRLYSPAPNAQRQTRQDIRVDDQIVRKGTNLWIDVVAMHHDPALWGDDVNEFKPERFRDDQLYGGCKNKMGFLPFGFGGRMCVARHLAMTEYKVVLTLILSRFSVHLSPTYCHSPTVLLSLRPTYGLPLRVQPL</sequence>
<gene>
    <name evidence="1" type="ORF">Pint_18379</name>
</gene>
<dbReference type="EMBL" id="CM047739">
    <property type="protein sequence ID" value="KAJ0042055.1"/>
    <property type="molecule type" value="Genomic_DNA"/>
</dbReference>
<name>A0ACC0YW80_9ROSI</name>